<evidence type="ECO:0000256" key="7">
    <source>
        <dbReference type="PROSITE-ProRule" id="PRU10099"/>
    </source>
</evidence>
<dbReference type="InterPro" id="IPR027474">
    <property type="entry name" value="L-asparaginase_N"/>
</dbReference>
<evidence type="ECO:0000256" key="1">
    <source>
        <dbReference type="ARBA" id="ARBA00010518"/>
    </source>
</evidence>
<evidence type="ECO:0000256" key="2">
    <source>
        <dbReference type="ARBA" id="ARBA00012920"/>
    </source>
</evidence>
<gene>
    <name evidence="11" type="ORF">SAMN04489765_2952</name>
</gene>
<dbReference type="AlphaFoldDB" id="A0A1H1FW28"/>
<keyword evidence="12" id="KW-1185">Reference proteome</keyword>
<feature type="domain" description="Asparaginase/glutaminase C-terminal" evidence="10">
    <location>
        <begin position="197"/>
        <end position="306"/>
    </location>
</feature>
<dbReference type="Pfam" id="PF00710">
    <property type="entry name" value="Asparaginase"/>
    <property type="match status" value="1"/>
</dbReference>
<dbReference type="InterPro" id="IPR004550">
    <property type="entry name" value="AsnASE_II"/>
</dbReference>
<organism evidence="11 12">
    <name type="scientific">Tsukamurella pulmonis</name>
    <dbReference type="NCBI Taxonomy" id="47312"/>
    <lineage>
        <taxon>Bacteria</taxon>
        <taxon>Bacillati</taxon>
        <taxon>Actinomycetota</taxon>
        <taxon>Actinomycetes</taxon>
        <taxon>Mycobacteriales</taxon>
        <taxon>Tsukamurellaceae</taxon>
        <taxon>Tsukamurella</taxon>
    </lineage>
</organism>
<dbReference type="PROSITE" id="PS00917">
    <property type="entry name" value="ASN_GLN_ASE_2"/>
    <property type="match status" value="1"/>
</dbReference>
<feature type="active site" description="O-isoaspartyl threonine intermediate" evidence="5">
    <location>
        <position position="12"/>
    </location>
</feature>
<dbReference type="InterPro" id="IPR006034">
    <property type="entry name" value="Asparaginase/glutaminase-like"/>
</dbReference>
<name>A0A1H1FW28_9ACTN</name>
<dbReference type="OrthoDB" id="9788068at2"/>
<keyword evidence="3" id="KW-0378">Hydrolase</keyword>
<feature type="binding site" evidence="6">
    <location>
        <position position="54"/>
    </location>
    <ligand>
        <name>substrate</name>
    </ligand>
</feature>
<evidence type="ECO:0000259" key="9">
    <source>
        <dbReference type="Pfam" id="PF00710"/>
    </source>
</evidence>
<dbReference type="InterPro" id="IPR020827">
    <property type="entry name" value="Asparaginase/glutaminase_AS1"/>
</dbReference>
<sequence length="314" mass="30736">MPEVIVLATGGTIASRHDDSGAAVPADGGADLLAAAGGVQGVTVTVRDVTAVDSSALTLDQLDEIRAAVADALASPDVAGVVVTHGTDTMEETSLLVDLSHADPRPVVFTGAQHPADSPTADGPANLAEAIAVAADPAHRGLGVLLSFAGQVQTVRGLAKVSTTAPQPFAGGLPVAELRGTAPHRLLTKAAPIADVRVDVVASYPGADGALVDAAVAAGARGIVLAGTGSGNTTVALADAVRRAIDAGVVVVVSTRIAAGAVDAAYGGGGGAADLVSAGALLSRRLRPGQARIVLLALLAAGVGPRWIGAYLGR</sequence>
<accession>A0A1H1FW28</accession>
<dbReference type="PIRSF" id="PIRSF001220">
    <property type="entry name" value="L-ASNase_gatD"/>
    <property type="match status" value="1"/>
</dbReference>
<dbReference type="GO" id="GO:0004067">
    <property type="term" value="F:asparaginase activity"/>
    <property type="evidence" value="ECO:0007669"/>
    <property type="project" value="UniProtKB-UniRule"/>
</dbReference>
<dbReference type="PANTHER" id="PTHR11707">
    <property type="entry name" value="L-ASPARAGINASE"/>
    <property type="match status" value="1"/>
</dbReference>
<evidence type="ECO:0000256" key="6">
    <source>
        <dbReference type="PIRSR" id="PIRSR001220-2"/>
    </source>
</evidence>
<dbReference type="PANTHER" id="PTHR11707:SF28">
    <property type="entry name" value="60 KDA LYSOPHOSPHOLIPASE"/>
    <property type="match status" value="1"/>
</dbReference>
<dbReference type="Proteomes" id="UP000183053">
    <property type="component" value="Unassembled WGS sequence"/>
</dbReference>
<feature type="domain" description="L-asparaginase N-terminal" evidence="9">
    <location>
        <begin position="4"/>
        <end position="170"/>
    </location>
</feature>
<dbReference type="PIRSF" id="PIRSF500176">
    <property type="entry name" value="L_ASNase"/>
    <property type="match status" value="1"/>
</dbReference>
<proteinExistence type="inferred from homology"/>
<comment type="similarity">
    <text evidence="1">Belongs to the asparaginase 1 family.</text>
</comment>
<dbReference type="InterPro" id="IPR027473">
    <property type="entry name" value="L-asparaginase_C"/>
</dbReference>
<evidence type="ECO:0000313" key="12">
    <source>
        <dbReference type="Proteomes" id="UP000183053"/>
    </source>
</evidence>
<comment type="catalytic activity">
    <reaction evidence="4">
        <text>L-asparagine + H2O = L-aspartate + NH4(+)</text>
        <dbReference type="Rhea" id="RHEA:21016"/>
        <dbReference type="ChEBI" id="CHEBI:15377"/>
        <dbReference type="ChEBI" id="CHEBI:28938"/>
        <dbReference type="ChEBI" id="CHEBI:29991"/>
        <dbReference type="ChEBI" id="CHEBI:58048"/>
        <dbReference type="EC" id="3.5.1.1"/>
    </reaction>
</comment>
<dbReference type="InterPro" id="IPR027475">
    <property type="entry name" value="Asparaginase/glutaminase_AS2"/>
</dbReference>
<dbReference type="InterPro" id="IPR040919">
    <property type="entry name" value="Asparaginase_C"/>
</dbReference>
<dbReference type="SMART" id="SM00870">
    <property type="entry name" value="Asparaginase"/>
    <property type="match status" value="1"/>
</dbReference>
<dbReference type="InterPro" id="IPR036152">
    <property type="entry name" value="Asp/glu_Ase-like_sf"/>
</dbReference>
<dbReference type="InterPro" id="IPR037152">
    <property type="entry name" value="L-asparaginase_N_sf"/>
</dbReference>
<dbReference type="STRING" id="47312.SAMN04489765_2952"/>
<dbReference type="Gene3D" id="3.40.50.40">
    <property type="match status" value="1"/>
</dbReference>
<dbReference type="EMBL" id="FNLF01000002">
    <property type="protein sequence ID" value="SDR05141.1"/>
    <property type="molecule type" value="Genomic_DNA"/>
</dbReference>
<evidence type="ECO:0000256" key="3">
    <source>
        <dbReference type="ARBA" id="ARBA00022801"/>
    </source>
</evidence>
<protein>
    <recommendedName>
        <fullName evidence="2">asparaginase</fullName>
        <ecNumber evidence="2">3.5.1.1</ecNumber>
    </recommendedName>
</protein>
<feature type="active site" evidence="7">
    <location>
        <position position="12"/>
    </location>
</feature>
<feature type="active site" evidence="8">
    <location>
        <position position="87"/>
    </location>
</feature>
<feature type="binding site" evidence="6">
    <location>
        <begin position="87"/>
        <end position="88"/>
    </location>
    <ligand>
        <name>substrate</name>
    </ligand>
</feature>
<dbReference type="Pfam" id="PF17763">
    <property type="entry name" value="Asparaginase_C"/>
    <property type="match status" value="1"/>
</dbReference>
<dbReference type="PRINTS" id="PR00139">
    <property type="entry name" value="ASNGLNASE"/>
</dbReference>
<reference evidence="12" key="1">
    <citation type="submission" date="2016-10" db="EMBL/GenBank/DDBJ databases">
        <authorList>
            <person name="Varghese N."/>
            <person name="Submissions S."/>
        </authorList>
    </citation>
    <scope>NUCLEOTIDE SEQUENCE [LARGE SCALE GENOMIC DNA]</scope>
    <source>
        <strain evidence="12">DSM 44142</strain>
    </source>
</reference>
<evidence type="ECO:0000259" key="10">
    <source>
        <dbReference type="Pfam" id="PF17763"/>
    </source>
</evidence>
<dbReference type="GO" id="GO:0006528">
    <property type="term" value="P:asparagine metabolic process"/>
    <property type="evidence" value="ECO:0007669"/>
    <property type="project" value="InterPro"/>
</dbReference>
<dbReference type="EC" id="3.5.1.1" evidence="2"/>
<evidence type="ECO:0000256" key="8">
    <source>
        <dbReference type="PROSITE-ProRule" id="PRU10100"/>
    </source>
</evidence>
<dbReference type="SFLD" id="SFLDS00057">
    <property type="entry name" value="Glutaminase/Asparaginase"/>
    <property type="match status" value="1"/>
</dbReference>
<dbReference type="PROSITE" id="PS51732">
    <property type="entry name" value="ASN_GLN_ASE_3"/>
    <property type="match status" value="1"/>
</dbReference>
<dbReference type="PROSITE" id="PS00144">
    <property type="entry name" value="ASN_GLN_ASE_1"/>
    <property type="match status" value="1"/>
</dbReference>
<evidence type="ECO:0000313" key="11">
    <source>
        <dbReference type="EMBL" id="SDR05141.1"/>
    </source>
</evidence>
<evidence type="ECO:0000256" key="5">
    <source>
        <dbReference type="PIRSR" id="PIRSR001220-1"/>
    </source>
</evidence>
<evidence type="ECO:0000256" key="4">
    <source>
        <dbReference type="ARBA" id="ARBA00049366"/>
    </source>
</evidence>
<dbReference type="SUPFAM" id="SSF53774">
    <property type="entry name" value="Glutaminase/Asparaginase"/>
    <property type="match status" value="1"/>
</dbReference>
<dbReference type="RefSeq" id="WP_068568664.1">
    <property type="nucleotide sequence ID" value="NZ_FNLF01000002.1"/>
</dbReference>
<dbReference type="CDD" id="cd08964">
    <property type="entry name" value="L-asparaginase_II"/>
    <property type="match status" value="1"/>
</dbReference>
<dbReference type="Gene3D" id="3.40.50.1170">
    <property type="entry name" value="L-asparaginase, N-terminal domain"/>
    <property type="match status" value="1"/>
</dbReference>